<gene>
    <name evidence="2" type="ORF">PIB30_091712</name>
</gene>
<sequence>MELKIATRCRAIAKMWNELLKEYRVEGFRPAIKVWNPLMNCYIDLADHADKLYRLAMSGYAFGYTYKTDKDGRLKNLSSTSLIHQGKALWINWGGRHFIAANGIVIFDVEQFEFQKIKIVRAPNQHFQNLVLTEGNLMLVGYELKHLGVVNLMCKVDIIGLKIIHWKSIVENRTMGILFNPSHATGDDLLIIYEKIRRVKKAKHIMNTEIEVAKLNLLTYQLAMIFHSEWPYDMAKLRTEVAKKGERNEEIAKKSLDANSAACVYASMKLNHKETEEEENREQRKLELSYREPKLLQDNIKVTFGKRDSLQGPKAS</sequence>
<feature type="coiled-coil region" evidence="1">
    <location>
        <begin position="234"/>
        <end position="285"/>
    </location>
</feature>
<evidence type="ECO:0000256" key="1">
    <source>
        <dbReference type="SAM" id="Coils"/>
    </source>
</evidence>
<evidence type="ECO:0000313" key="3">
    <source>
        <dbReference type="Proteomes" id="UP001341840"/>
    </source>
</evidence>
<keyword evidence="3" id="KW-1185">Reference proteome</keyword>
<comment type="caution">
    <text evidence="2">The sequence shown here is derived from an EMBL/GenBank/DDBJ whole genome shotgun (WGS) entry which is preliminary data.</text>
</comment>
<protein>
    <submittedName>
        <fullName evidence="2">Uncharacterized protein</fullName>
    </submittedName>
</protein>
<proteinExistence type="predicted"/>
<dbReference type="Proteomes" id="UP001341840">
    <property type="component" value="Unassembled WGS sequence"/>
</dbReference>
<evidence type="ECO:0000313" key="2">
    <source>
        <dbReference type="EMBL" id="MED6140287.1"/>
    </source>
</evidence>
<name>A0ABU6SV20_9FABA</name>
<accession>A0ABU6SV20</accession>
<reference evidence="2 3" key="1">
    <citation type="journal article" date="2023" name="Plants (Basel)">
        <title>Bridging the Gap: Combining Genomics and Transcriptomics Approaches to Understand Stylosanthes scabra, an Orphan Legume from the Brazilian Caatinga.</title>
        <authorList>
            <person name="Ferreira-Neto J.R.C."/>
            <person name="da Silva M.D."/>
            <person name="Binneck E."/>
            <person name="de Melo N.F."/>
            <person name="da Silva R.H."/>
            <person name="de Melo A.L.T.M."/>
            <person name="Pandolfi V."/>
            <person name="Bustamante F.O."/>
            <person name="Brasileiro-Vidal A.C."/>
            <person name="Benko-Iseppon A.M."/>
        </authorList>
    </citation>
    <scope>NUCLEOTIDE SEQUENCE [LARGE SCALE GENOMIC DNA]</scope>
    <source>
        <tissue evidence="2">Leaves</tissue>
    </source>
</reference>
<keyword evidence="1" id="KW-0175">Coiled coil</keyword>
<organism evidence="2 3">
    <name type="scientific">Stylosanthes scabra</name>
    <dbReference type="NCBI Taxonomy" id="79078"/>
    <lineage>
        <taxon>Eukaryota</taxon>
        <taxon>Viridiplantae</taxon>
        <taxon>Streptophyta</taxon>
        <taxon>Embryophyta</taxon>
        <taxon>Tracheophyta</taxon>
        <taxon>Spermatophyta</taxon>
        <taxon>Magnoliopsida</taxon>
        <taxon>eudicotyledons</taxon>
        <taxon>Gunneridae</taxon>
        <taxon>Pentapetalae</taxon>
        <taxon>rosids</taxon>
        <taxon>fabids</taxon>
        <taxon>Fabales</taxon>
        <taxon>Fabaceae</taxon>
        <taxon>Papilionoideae</taxon>
        <taxon>50 kb inversion clade</taxon>
        <taxon>dalbergioids sensu lato</taxon>
        <taxon>Dalbergieae</taxon>
        <taxon>Pterocarpus clade</taxon>
        <taxon>Stylosanthes</taxon>
    </lineage>
</organism>
<dbReference type="EMBL" id="JASCZI010062263">
    <property type="protein sequence ID" value="MED6140287.1"/>
    <property type="molecule type" value="Genomic_DNA"/>
</dbReference>